<organism evidence="1 2">
    <name type="scientific">Araneus ventricosus</name>
    <name type="common">Orbweaver spider</name>
    <name type="synonym">Epeira ventricosa</name>
    <dbReference type="NCBI Taxonomy" id="182803"/>
    <lineage>
        <taxon>Eukaryota</taxon>
        <taxon>Metazoa</taxon>
        <taxon>Ecdysozoa</taxon>
        <taxon>Arthropoda</taxon>
        <taxon>Chelicerata</taxon>
        <taxon>Arachnida</taxon>
        <taxon>Araneae</taxon>
        <taxon>Araneomorphae</taxon>
        <taxon>Entelegynae</taxon>
        <taxon>Araneoidea</taxon>
        <taxon>Araneidae</taxon>
        <taxon>Araneus</taxon>
    </lineage>
</organism>
<reference evidence="1 2" key="1">
    <citation type="journal article" date="2019" name="Sci. Rep.">
        <title>Orb-weaving spider Araneus ventricosus genome elucidates the spidroin gene catalogue.</title>
        <authorList>
            <person name="Kono N."/>
            <person name="Nakamura H."/>
            <person name="Ohtoshi R."/>
            <person name="Moran D.A.P."/>
            <person name="Shinohara A."/>
            <person name="Yoshida Y."/>
            <person name="Fujiwara M."/>
            <person name="Mori M."/>
            <person name="Tomita M."/>
            <person name="Arakawa K."/>
        </authorList>
    </citation>
    <scope>NUCLEOTIDE SEQUENCE [LARGE SCALE GENOMIC DNA]</scope>
</reference>
<dbReference type="Proteomes" id="UP000499080">
    <property type="component" value="Unassembled WGS sequence"/>
</dbReference>
<dbReference type="OrthoDB" id="6437556at2759"/>
<proteinExistence type="predicted"/>
<accession>A0A4Y2NVC4</accession>
<comment type="caution">
    <text evidence="1">The sequence shown here is derived from an EMBL/GenBank/DDBJ whole genome shotgun (WGS) entry which is preliminary data.</text>
</comment>
<dbReference type="EMBL" id="BGPR01009897">
    <property type="protein sequence ID" value="GBN42974.1"/>
    <property type="molecule type" value="Genomic_DNA"/>
</dbReference>
<keyword evidence="2" id="KW-1185">Reference proteome</keyword>
<protein>
    <submittedName>
        <fullName evidence="1">Uncharacterized protein</fullName>
    </submittedName>
</protein>
<evidence type="ECO:0000313" key="2">
    <source>
        <dbReference type="Proteomes" id="UP000499080"/>
    </source>
</evidence>
<evidence type="ECO:0000313" key="1">
    <source>
        <dbReference type="EMBL" id="GBN42974.1"/>
    </source>
</evidence>
<gene>
    <name evidence="1" type="ORF">AVEN_243532_1</name>
</gene>
<sequence length="119" mass="13500">MCMILDCMSRDSPQLIANHSFRINYKFLAFSETVLNFCTPVYKEIVSKILSADFYYNQIITGHGIFGAFQNRMFGKDSKCQCGEYETIEPNNYHCPNGMSSLGLTTRQTTQKLVSKGNS</sequence>
<dbReference type="AlphaFoldDB" id="A0A4Y2NVC4"/>
<name>A0A4Y2NVC4_ARAVE</name>